<evidence type="ECO:0000256" key="1">
    <source>
        <dbReference type="SAM" id="MobiDB-lite"/>
    </source>
</evidence>
<evidence type="ECO:0000313" key="3">
    <source>
        <dbReference type="Proteomes" id="UP000314294"/>
    </source>
</evidence>
<keyword evidence="3" id="KW-1185">Reference proteome</keyword>
<gene>
    <name evidence="2" type="ORF">EYF80_049318</name>
</gene>
<dbReference type="AlphaFoldDB" id="A0A4Z2FH65"/>
<proteinExistence type="predicted"/>
<accession>A0A4Z2FH65</accession>
<evidence type="ECO:0000313" key="2">
    <source>
        <dbReference type="EMBL" id="TNN40519.1"/>
    </source>
</evidence>
<reference evidence="2 3" key="1">
    <citation type="submission" date="2019-03" db="EMBL/GenBank/DDBJ databases">
        <title>First draft genome of Liparis tanakae, snailfish: a comprehensive survey of snailfish specific genes.</title>
        <authorList>
            <person name="Kim W."/>
            <person name="Song I."/>
            <person name="Jeong J.-H."/>
            <person name="Kim D."/>
            <person name="Kim S."/>
            <person name="Ryu S."/>
            <person name="Song J.Y."/>
            <person name="Lee S.K."/>
        </authorList>
    </citation>
    <scope>NUCLEOTIDE SEQUENCE [LARGE SCALE GENOMIC DNA]</scope>
    <source>
        <tissue evidence="2">Muscle</tissue>
    </source>
</reference>
<feature type="region of interest" description="Disordered" evidence="1">
    <location>
        <begin position="1"/>
        <end position="56"/>
    </location>
</feature>
<organism evidence="2 3">
    <name type="scientific">Liparis tanakae</name>
    <name type="common">Tanaka's snailfish</name>
    <dbReference type="NCBI Taxonomy" id="230148"/>
    <lineage>
        <taxon>Eukaryota</taxon>
        <taxon>Metazoa</taxon>
        <taxon>Chordata</taxon>
        <taxon>Craniata</taxon>
        <taxon>Vertebrata</taxon>
        <taxon>Euteleostomi</taxon>
        <taxon>Actinopterygii</taxon>
        <taxon>Neopterygii</taxon>
        <taxon>Teleostei</taxon>
        <taxon>Neoteleostei</taxon>
        <taxon>Acanthomorphata</taxon>
        <taxon>Eupercaria</taxon>
        <taxon>Perciformes</taxon>
        <taxon>Cottioidei</taxon>
        <taxon>Cottales</taxon>
        <taxon>Liparidae</taxon>
        <taxon>Liparis</taxon>
    </lineage>
</organism>
<protein>
    <submittedName>
        <fullName evidence="2">Uncharacterized protein</fullName>
    </submittedName>
</protein>
<feature type="compositionally biased region" description="Basic and acidic residues" evidence="1">
    <location>
        <begin position="28"/>
        <end position="47"/>
    </location>
</feature>
<comment type="caution">
    <text evidence="2">The sequence shown here is derived from an EMBL/GenBank/DDBJ whole genome shotgun (WGS) entry which is preliminary data.</text>
</comment>
<feature type="compositionally biased region" description="Polar residues" evidence="1">
    <location>
        <begin position="15"/>
        <end position="27"/>
    </location>
</feature>
<sequence length="81" mass="8900">MPYSTSEHHRHKQTHSFTRSDNVTDSPLSHESERGRDLTHASAKETGSESMSGGCRRTRVGSAAIVRVPVPVLVPVLVQSY</sequence>
<dbReference type="EMBL" id="SRLO01001182">
    <property type="protein sequence ID" value="TNN40519.1"/>
    <property type="molecule type" value="Genomic_DNA"/>
</dbReference>
<name>A0A4Z2FH65_9TELE</name>
<dbReference type="Proteomes" id="UP000314294">
    <property type="component" value="Unassembled WGS sequence"/>
</dbReference>